<dbReference type="EMBL" id="CAUZLY010000032">
    <property type="protein sequence ID" value="CAK1255201.1"/>
    <property type="molecule type" value="Genomic_DNA"/>
</dbReference>
<reference evidence="1 2" key="1">
    <citation type="submission" date="2023-10" db="EMBL/GenBank/DDBJ databases">
        <authorList>
            <person name="Botero Cardona J."/>
        </authorList>
    </citation>
    <scope>NUCLEOTIDE SEQUENCE [LARGE SCALE GENOMIC DNA]</scope>
    <source>
        <strain evidence="1 2">R-82641</strain>
    </source>
</reference>
<sequence>MNNFYELKCIYVDDLNNHTQDILEMISNDWEQAAVNKFEEFYLITYVRYSELFKQLEKRGLVERAMFENEGGNND</sequence>
<organism evidence="1 2">
    <name type="scientific">Fructobacillus cardui</name>
    <dbReference type="NCBI Taxonomy" id="2893170"/>
    <lineage>
        <taxon>Bacteria</taxon>
        <taxon>Bacillati</taxon>
        <taxon>Bacillota</taxon>
        <taxon>Bacilli</taxon>
        <taxon>Lactobacillales</taxon>
        <taxon>Lactobacillaceae</taxon>
        <taxon>Fructobacillus</taxon>
    </lineage>
</organism>
<protein>
    <submittedName>
        <fullName evidence="1">Uncharacterized protein</fullName>
    </submittedName>
</protein>
<proteinExistence type="predicted"/>
<evidence type="ECO:0000313" key="2">
    <source>
        <dbReference type="Proteomes" id="UP001314200"/>
    </source>
</evidence>
<dbReference type="Proteomes" id="UP001314200">
    <property type="component" value="Unassembled WGS sequence"/>
</dbReference>
<evidence type="ECO:0000313" key="1">
    <source>
        <dbReference type="EMBL" id="CAK1255201.1"/>
    </source>
</evidence>
<keyword evidence="2" id="KW-1185">Reference proteome</keyword>
<gene>
    <name evidence="1" type="ORF">R82641_BJNNKPBH_01611</name>
</gene>
<accession>A0ABN9Z4D0</accession>
<name>A0ABN9Z4D0_9LACO</name>
<dbReference type="RefSeq" id="WP_248661898.1">
    <property type="nucleotide sequence ID" value="NZ_CAUZLI010000013.1"/>
</dbReference>
<comment type="caution">
    <text evidence="1">The sequence shown here is derived from an EMBL/GenBank/DDBJ whole genome shotgun (WGS) entry which is preliminary data.</text>
</comment>